<dbReference type="GO" id="GO:0030234">
    <property type="term" value="F:enzyme regulator activity"/>
    <property type="evidence" value="ECO:0007669"/>
    <property type="project" value="TreeGrafter"/>
</dbReference>
<dbReference type="Proteomes" id="UP000785200">
    <property type="component" value="Unassembled WGS sequence"/>
</dbReference>
<dbReference type="InterPro" id="IPR032963">
    <property type="entry name" value="Gclm"/>
</dbReference>
<dbReference type="EMBL" id="VNKQ01000016">
    <property type="protein sequence ID" value="KAG0646142.1"/>
    <property type="molecule type" value="Genomic_DNA"/>
</dbReference>
<protein>
    <recommendedName>
        <fullName evidence="8">GCS light chain</fullName>
    </recommendedName>
    <alternativeName>
        <fullName evidence="6">Gamma-ECS regulatory subunit</fullName>
    </alternativeName>
    <alternativeName>
        <fullName evidence="9">Gamma-glutamylcysteine synthetase regulatory subunit</fullName>
    </alternativeName>
    <alternativeName>
        <fullName evidence="7">Glutamate--cysteine ligase modifier subunit</fullName>
    </alternativeName>
</protein>
<dbReference type="GO" id="GO:0035226">
    <property type="term" value="F:glutamate-cysteine ligase catalytic subunit binding"/>
    <property type="evidence" value="ECO:0007669"/>
    <property type="project" value="InterPro"/>
</dbReference>
<keyword evidence="12" id="KW-0436">Ligase</keyword>
<comment type="similarity">
    <text evidence="2">Belongs to the aldo/keto reductase family. Glutamate--cysteine ligase light chain subfamily.</text>
</comment>
<evidence type="ECO:0000256" key="2">
    <source>
        <dbReference type="ARBA" id="ARBA00008612"/>
    </source>
</evidence>
<evidence type="ECO:0000256" key="4">
    <source>
        <dbReference type="ARBA" id="ARBA00022684"/>
    </source>
</evidence>
<evidence type="ECO:0000256" key="5">
    <source>
        <dbReference type="ARBA" id="ARBA00023002"/>
    </source>
</evidence>
<dbReference type="InterPro" id="IPR036812">
    <property type="entry name" value="NAD(P)_OxRdtase_dom_sf"/>
</dbReference>
<dbReference type="AlphaFoldDB" id="A0A9P6VCL4"/>
<keyword evidence="4" id="KW-0317">Glutathione biosynthesis</keyword>
<comment type="subunit">
    <text evidence="3">Heterodimer of a catalytic heavy chain and a regulatory light chain.</text>
</comment>
<dbReference type="GO" id="GO:0006750">
    <property type="term" value="P:glutathione biosynthetic process"/>
    <property type="evidence" value="ECO:0007669"/>
    <property type="project" value="UniProtKB-KW"/>
</dbReference>
<comment type="pathway">
    <text evidence="1">Sulfur metabolism; glutathione biosynthesis; glutathione from L-cysteine and L-glutamate: step 1/2.</text>
</comment>
<accession>A0A9P6VCL4</accession>
<keyword evidence="5" id="KW-0560">Oxidoreductase</keyword>
<dbReference type="OrthoDB" id="5596051at2759"/>
<dbReference type="PANTHER" id="PTHR13295:SF4">
    <property type="entry name" value="GLUTAMATE--CYSTEINE LIGASE REGULATORY SUBUNIT"/>
    <property type="match status" value="1"/>
</dbReference>
<sequence>MTRLVLSTSNIMASGPGIIRKPGTDRSNLELVNSLRSNFLAAQEDYSPPLSAANGSDRDSSEEASPSHRPPVSIWTTRDGSDYYIPTIDWSMSGLAEEPSQYEITVKLFYLSGAAVAERAEQTKDAVQLVLRELGVKSIDLLIVSFPGMSFEGDCEWEADKKNSQQGNDEEEIACWPALEDLYNEGVVKKLGLAEFGSEKLSRFLARVKVRPEVDQINVKDCCNVPPPLIIFAKSQHIDLLTHNDCTNILPSGTLRELLGQGMKGAGVLSESKRGLDGMKGDLKPEWVVKYTAVVRDRGVIENKGYFAAAELRE</sequence>
<dbReference type="GO" id="GO:0017109">
    <property type="term" value="C:glutamate-cysteine ligase complex"/>
    <property type="evidence" value="ECO:0007669"/>
    <property type="project" value="TreeGrafter"/>
</dbReference>
<dbReference type="SUPFAM" id="SSF51430">
    <property type="entry name" value="NAD(P)-linked oxidoreductase"/>
    <property type="match status" value="1"/>
</dbReference>
<evidence type="ECO:0000256" key="3">
    <source>
        <dbReference type="ARBA" id="ARBA00011532"/>
    </source>
</evidence>
<dbReference type="Gene3D" id="3.20.20.100">
    <property type="entry name" value="NADP-dependent oxidoreductase domain"/>
    <property type="match status" value="1"/>
</dbReference>
<evidence type="ECO:0000313" key="13">
    <source>
        <dbReference type="Proteomes" id="UP000785200"/>
    </source>
</evidence>
<dbReference type="GO" id="GO:0016491">
    <property type="term" value="F:oxidoreductase activity"/>
    <property type="evidence" value="ECO:0007669"/>
    <property type="project" value="UniProtKB-KW"/>
</dbReference>
<proteinExistence type="inferred from homology"/>
<evidence type="ECO:0000256" key="10">
    <source>
        <dbReference type="SAM" id="MobiDB-lite"/>
    </source>
</evidence>
<dbReference type="Pfam" id="PF00248">
    <property type="entry name" value="Aldo_ket_red"/>
    <property type="match status" value="1"/>
</dbReference>
<evidence type="ECO:0000313" key="12">
    <source>
        <dbReference type="EMBL" id="KAG0646142.1"/>
    </source>
</evidence>
<evidence type="ECO:0000256" key="8">
    <source>
        <dbReference type="ARBA" id="ARBA00031732"/>
    </source>
</evidence>
<dbReference type="GO" id="GO:0016874">
    <property type="term" value="F:ligase activity"/>
    <property type="evidence" value="ECO:0007669"/>
    <property type="project" value="UniProtKB-KW"/>
</dbReference>
<feature type="region of interest" description="Disordered" evidence="10">
    <location>
        <begin position="46"/>
        <end position="74"/>
    </location>
</feature>
<evidence type="ECO:0000256" key="7">
    <source>
        <dbReference type="ARBA" id="ARBA00031154"/>
    </source>
</evidence>
<evidence type="ECO:0000256" key="1">
    <source>
        <dbReference type="ARBA" id="ARBA00005006"/>
    </source>
</evidence>
<evidence type="ECO:0000259" key="11">
    <source>
        <dbReference type="Pfam" id="PF00248"/>
    </source>
</evidence>
<dbReference type="PANTHER" id="PTHR13295">
    <property type="entry name" value="GLUTAMATE CYSTEINE LIGASE REGULATORY SUBUNIT"/>
    <property type="match status" value="1"/>
</dbReference>
<gene>
    <name evidence="12" type="ORF">D0Z07_8333</name>
</gene>
<feature type="domain" description="NADP-dependent oxidoreductase" evidence="11">
    <location>
        <begin position="97"/>
        <end position="236"/>
    </location>
</feature>
<keyword evidence="13" id="KW-1185">Reference proteome</keyword>
<name>A0A9P6VCL4_9HELO</name>
<dbReference type="InterPro" id="IPR023210">
    <property type="entry name" value="NADP_OxRdtase_dom"/>
</dbReference>
<evidence type="ECO:0000256" key="6">
    <source>
        <dbReference type="ARBA" id="ARBA00030406"/>
    </source>
</evidence>
<comment type="caution">
    <text evidence="12">The sequence shown here is derived from an EMBL/GenBank/DDBJ whole genome shotgun (WGS) entry which is preliminary data.</text>
</comment>
<dbReference type="FunFam" id="3.20.20.100:FF:000026">
    <property type="entry name" value="Gamma-cysteine synthetase regulatory subunit, putative"/>
    <property type="match status" value="1"/>
</dbReference>
<organism evidence="12 13">
    <name type="scientific">Hyphodiscus hymeniophilus</name>
    <dbReference type="NCBI Taxonomy" id="353542"/>
    <lineage>
        <taxon>Eukaryota</taxon>
        <taxon>Fungi</taxon>
        <taxon>Dikarya</taxon>
        <taxon>Ascomycota</taxon>
        <taxon>Pezizomycotina</taxon>
        <taxon>Leotiomycetes</taxon>
        <taxon>Helotiales</taxon>
        <taxon>Hyphodiscaceae</taxon>
        <taxon>Hyphodiscus</taxon>
    </lineage>
</organism>
<reference evidence="12" key="1">
    <citation type="submission" date="2019-07" db="EMBL/GenBank/DDBJ databases">
        <title>Hyphodiscus hymeniophilus genome sequencing and assembly.</title>
        <authorList>
            <person name="Kramer G."/>
            <person name="Nodwell J."/>
        </authorList>
    </citation>
    <scope>NUCLEOTIDE SEQUENCE</scope>
    <source>
        <strain evidence="12">ATCC 34498</strain>
    </source>
</reference>
<evidence type="ECO:0000256" key="9">
    <source>
        <dbReference type="ARBA" id="ARBA00032926"/>
    </source>
</evidence>